<protein>
    <recommendedName>
        <fullName evidence="2">glycerophosphodiester phosphodiesterase</fullName>
        <ecNumber evidence="2">3.1.4.46</ecNumber>
    </recommendedName>
</protein>
<evidence type="ECO:0000256" key="5">
    <source>
        <dbReference type="ARBA" id="ARBA00022801"/>
    </source>
</evidence>
<keyword evidence="4" id="KW-0319">Glycerol metabolism</keyword>
<dbReference type="Pfam" id="PF03009">
    <property type="entry name" value="GDPD"/>
    <property type="match status" value="1"/>
</dbReference>
<dbReference type="PANTHER" id="PTHR43620">
    <property type="entry name" value="GLYCEROPHOSPHORYL DIESTER PHOSPHODIESTERASE"/>
    <property type="match status" value="1"/>
</dbReference>
<evidence type="ECO:0000313" key="9">
    <source>
        <dbReference type="EMBL" id="CAL1241530.1"/>
    </source>
</evidence>
<evidence type="ECO:0000256" key="2">
    <source>
        <dbReference type="ARBA" id="ARBA00012247"/>
    </source>
</evidence>
<sequence length="392" mass="43224">MNQCSLVLMIAAGVGMPLTACADPALPTLHGETPLAVGHRGATGYFPEHTLASYQAAINANADFIEPDLVSTKDGVLIARHEVNITDTTDVADHPEFAARKTTKTIDGVTETGWFADDFTLAEIKTLYAKQRLPFRDQSYNKQFRVPTFQEVIDLAKRESRRLHRTIGVYPETKHPTYHKSVNLPLEDNLVRVLRRNGWDRRNAPVFIQSFEVGNLKELRQKTRVRLIQLVDARDVALDGSVIPAQPYDFVVSGDPRKSSDLLTKQGLAEIATYADGVSPWKRYIVSVKGVDRNGDGQADDVDGDGIVGDSDKTLLPPTSLIADAHAVGLLVHTWTFRNEPGRYLAADYRGDPIQEYKQFFCLGVDGLFSDFPDTAVSGRSVATLAPNACSR</sequence>
<evidence type="ECO:0000256" key="1">
    <source>
        <dbReference type="ARBA" id="ARBA00007277"/>
    </source>
</evidence>
<evidence type="ECO:0000256" key="3">
    <source>
        <dbReference type="ARBA" id="ARBA00022729"/>
    </source>
</evidence>
<name>A0ABM9NLL2_9GAMM</name>
<evidence type="ECO:0000256" key="4">
    <source>
        <dbReference type="ARBA" id="ARBA00022798"/>
    </source>
</evidence>
<dbReference type="RefSeq" id="WP_348758039.1">
    <property type="nucleotide sequence ID" value="NZ_OZ026884.1"/>
</dbReference>
<dbReference type="GO" id="GO:0008889">
    <property type="term" value="F:glycerophosphodiester phosphodiesterase activity"/>
    <property type="evidence" value="ECO:0007669"/>
    <property type="project" value="UniProtKB-EC"/>
</dbReference>
<organism evidence="9 10">
    <name type="scientific">Candidatus Methylocalor cossyra</name>
    <dbReference type="NCBI Taxonomy" id="3108543"/>
    <lineage>
        <taxon>Bacteria</taxon>
        <taxon>Pseudomonadati</taxon>
        <taxon>Pseudomonadota</taxon>
        <taxon>Gammaproteobacteria</taxon>
        <taxon>Methylococcales</taxon>
        <taxon>Methylococcaceae</taxon>
        <taxon>Candidatus Methylocalor</taxon>
    </lineage>
</organism>
<dbReference type="EMBL" id="OZ026884">
    <property type="protein sequence ID" value="CAL1241530.1"/>
    <property type="molecule type" value="Genomic_DNA"/>
</dbReference>
<feature type="signal peptide" evidence="7">
    <location>
        <begin position="1"/>
        <end position="22"/>
    </location>
</feature>
<accession>A0ABM9NLL2</accession>
<comment type="catalytic activity">
    <reaction evidence="6">
        <text>a sn-glycero-3-phosphodiester + H2O = an alcohol + sn-glycerol 3-phosphate + H(+)</text>
        <dbReference type="Rhea" id="RHEA:12969"/>
        <dbReference type="ChEBI" id="CHEBI:15377"/>
        <dbReference type="ChEBI" id="CHEBI:15378"/>
        <dbReference type="ChEBI" id="CHEBI:30879"/>
        <dbReference type="ChEBI" id="CHEBI:57597"/>
        <dbReference type="ChEBI" id="CHEBI:83408"/>
        <dbReference type="EC" id="3.1.4.46"/>
    </reaction>
</comment>
<gene>
    <name evidence="9" type="ORF">MECH1_V1_2754</name>
</gene>
<comment type="similarity">
    <text evidence="1">Belongs to the glycerophosphoryl diester phosphodiesterase family.</text>
</comment>
<dbReference type="PROSITE" id="PS51704">
    <property type="entry name" value="GP_PDE"/>
    <property type="match status" value="1"/>
</dbReference>
<keyword evidence="10" id="KW-1185">Reference proteome</keyword>
<dbReference type="Proteomes" id="UP001497493">
    <property type="component" value="Chromosome"/>
</dbReference>
<dbReference type="SUPFAM" id="SSF51695">
    <property type="entry name" value="PLC-like phosphodiesterases"/>
    <property type="match status" value="1"/>
</dbReference>
<feature type="domain" description="GP-PDE" evidence="8">
    <location>
        <begin position="34"/>
        <end position="380"/>
    </location>
</feature>
<keyword evidence="3 7" id="KW-0732">Signal</keyword>
<dbReference type="CDD" id="cd08602">
    <property type="entry name" value="GDPD_ScGlpQ1_like"/>
    <property type="match status" value="1"/>
</dbReference>
<evidence type="ECO:0000256" key="6">
    <source>
        <dbReference type="ARBA" id="ARBA00047512"/>
    </source>
</evidence>
<dbReference type="Gene3D" id="3.20.20.190">
    <property type="entry name" value="Phosphatidylinositol (PI) phosphodiesterase"/>
    <property type="match status" value="1"/>
</dbReference>
<proteinExistence type="inferred from homology"/>
<keyword evidence="5 9" id="KW-0378">Hydrolase</keyword>
<evidence type="ECO:0000313" key="10">
    <source>
        <dbReference type="Proteomes" id="UP001497493"/>
    </source>
</evidence>
<dbReference type="InterPro" id="IPR017946">
    <property type="entry name" value="PLC-like_Pdiesterase_TIM-brl"/>
</dbReference>
<dbReference type="PANTHER" id="PTHR43620:SF7">
    <property type="entry name" value="GLYCEROPHOSPHODIESTER PHOSPHODIESTERASE GDPD5-RELATED"/>
    <property type="match status" value="1"/>
</dbReference>
<dbReference type="InterPro" id="IPR030395">
    <property type="entry name" value="GP_PDE_dom"/>
</dbReference>
<feature type="chain" id="PRO_5047204074" description="glycerophosphodiester phosphodiesterase" evidence="7">
    <location>
        <begin position="23"/>
        <end position="392"/>
    </location>
</feature>
<dbReference type="EC" id="3.1.4.46" evidence="2"/>
<evidence type="ECO:0000256" key="7">
    <source>
        <dbReference type="SAM" id="SignalP"/>
    </source>
</evidence>
<evidence type="ECO:0000259" key="8">
    <source>
        <dbReference type="PROSITE" id="PS51704"/>
    </source>
</evidence>
<reference evidence="9 10" key="1">
    <citation type="submission" date="2024-04" db="EMBL/GenBank/DDBJ databases">
        <authorList>
            <person name="Cremers G."/>
        </authorList>
    </citation>
    <scope>NUCLEOTIDE SEQUENCE [LARGE SCALE GENOMIC DNA]</scope>
    <source>
        <strain evidence="9">MeCH1-AG</strain>
    </source>
</reference>